<keyword evidence="2" id="KW-0472">Membrane</keyword>
<reference evidence="3" key="1">
    <citation type="submission" date="2019-09" db="EMBL/GenBank/DDBJ databases">
        <title>Draft genome information of white flower Hibiscus syriacus.</title>
        <authorList>
            <person name="Kim Y.-M."/>
        </authorList>
    </citation>
    <scope>NUCLEOTIDE SEQUENCE [LARGE SCALE GENOMIC DNA]</scope>
    <source>
        <strain evidence="3">YM2019G1</strain>
    </source>
</reference>
<comment type="caution">
    <text evidence="3">The sequence shown here is derived from an EMBL/GenBank/DDBJ whole genome shotgun (WGS) entry which is preliminary data.</text>
</comment>
<gene>
    <name evidence="3" type="ORF">F3Y22_tig00111234pilonHSYRG00211</name>
</gene>
<organism evidence="3 4">
    <name type="scientific">Hibiscus syriacus</name>
    <name type="common">Rose of Sharon</name>
    <dbReference type="NCBI Taxonomy" id="106335"/>
    <lineage>
        <taxon>Eukaryota</taxon>
        <taxon>Viridiplantae</taxon>
        <taxon>Streptophyta</taxon>
        <taxon>Embryophyta</taxon>
        <taxon>Tracheophyta</taxon>
        <taxon>Spermatophyta</taxon>
        <taxon>Magnoliopsida</taxon>
        <taxon>eudicotyledons</taxon>
        <taxon>Gunneridae</taxon>
        <taxon>Pentapetalae</taxon>
        <taxon>rosids</taxon>
        <taxon>malvids</taxon>
        <taxon>Malvales</taxon>
        <taxon>Malvaceae</taxon>
        <taxon>Malvoideae</taxon>
        <taxon>Hibiscus</taxon>
    </lineage>
</organism>
<accession>A0A6A2YV90</accession>
<keyword evidence="4" id="KW-1185">Reference proteome</keyword>
<evidence type="ECO:0000256" key="2">
    <source>
        <dbReference type="SAM" id="Phobius"/>
    </source>
</evidence>
<proteinExistence type="predicted"/>
<name>A0A6A2YV90_HIBSY</name>
<keyword evidence="2" id="KW-1133">Transmembrane helix</keyword>
<dbReference type="Proteomes" id="UP000436088">
    <property type="component" value="Unassembled WGS sequence"/>
</dbReference>
<keyword evidence="2" id="KW-0812">Transmembrane</keyword>
<evidence type="ECO:0000256" key="1">
    <source>
        <dbReference type="SAM" id="MobiDB-lite"/>
    </source>
</evidence>
<evidence type="ECO:0000313" key="3">
    <source>
        <dbReference type="EMBL" id="KAE8682932.1"/>
    </source>
</evidence>
<dbReference type="AlphaFoldDB" id="A0A6A2YV90"/>
<feature type="region of interest" description="Disordered" evidence="1">
    <location>
        <begin position="1"/>
        <end position="31"/>
    </location>
</feature>
<dbReference type="EMBL" id="VEPZ02001277">
    <property type="protein sequence ID" value="KAE8682932.1"/>
    <property type="molecule type" value="Genomic_DNA"/>
</dbReference>
<feature type="compositionally biased region" description="Low complexity" evidence="1">
    <location>
        <begin position="12"/>
        <end position="26"/>
    </location>
</feature>
<feature type="transmembrane region" description="Helical" evidence="2">
    <location>
        <begin position="37"/>
        <end position="63"/>
    </location>
</feature>
<protein>
    <submittedName>
        <fullName evidence="3">RING-box protein 1a</fullName>
    </submittedName>
</protein>
<evidence type="ECO:0000313" key="4">
    <source>
        <dbReference type="Proteomes" id="UP000436088"/>
    </source>
</evidence>
<sequence length="82" mass="8570">MATLDSDVPMIPAGEASSSTAPSSSSKKPKRLEIKKWSAVGFGLGILSWIIVKFAGITSWTFLTKPAPPARNALLLGIDGAN</sequence>